<dbReference type="SUPFAM" id="SSF51126">
    <property type="entry name" value="Pectin lyase-like"/>
    <property type="match status" value="1"/>
</dbReference>
<dbReference type="InterPro" id="IPR036709">
    <property type="entry name" value="Autotransporte_beta_dom_sf"/>
</dbReference>
<name>A0AB33X006_9PSED</name>
<dbReference type="RefSeq" id="WP_009051539.1">
    <property type="nucleotide sequence ID" value="NZ_CM001490.1"/>
</dbReference>
<dbReference type="InterPro" id="IPR043990">
    <property type="entry name" value="AC_1"/>
</dbReference>
<dbReference type="InterPro" id="IPR005546">
    <property type="entry name" value="Autotransporte_beta"/>
</dbReference>
<evidence type="ECO:0000259" key="1">
    <source>
        <dbReference type="PROSITE" id="PS51208"/>
    </source>
</evidence>
<dbReference type="InterPro" id="IPR011050">
    <property type="entry name" value="Pectin_lyase_fold/virulence"/>
</dbReference>
<dbReference type="Proteomes" id="UP000003790">
    <property type="component" value="Chromosome"/>
</dbReference>
<sequence>MLYATSDLHQLPLTKAIRTSISFGALSSSTPVALAGATLWALCATTSAAPLQPYNPNDNDAKLGSQIVAPGGSLTISGPQQFQSGDDGASTATLGALQDQSLLISGEDVIGAPRLNTGSQNFGVTIPDPITGDKRVVSTYDSANLIDLAPIDRNTSVPDIREVHDGQYIDARVGTVTSDGGTLTVDIGTTGATSTAATNAWNIAAKQSSLFYADGTAGNDSQIEWNSNNRISFTGSVATNDPALTFNVPFIAQYGGTFSVTTVDGSSQSHTVTNATELKAYNDWLISQLESGNLDSSRYLAEFAKGFTSTQKSITYVNSAHDTTDEVFQGIGLRTVMHTNGAGASATLAAGANLEVSNANGGAMRAETGSQLINNGTLSTIHDAGDGTAMELLDGSNGDNNGVINGNFLVNANGSITNSSLGGRVVDVQSGSTFHNNANAIINIATGTANNPGISSGIYLGDAAQANNSGVINVGVTGTRSNGSLVGILVDSPNAQFSNDAAGLIYIGRGPQFTPGSTPNDVSLNQGTLTTGITVNGDATAANAGQIVIGSKTQNAAGILVNGGANATVSNTGTIDVNGKAAAVPRENIGILVLNAGSGGGVTHDGTINLNGVNGTGIKIQSTTADAASVTSNGTINVAGGADPTSGTRNFGIWAEGTSTGTAHATVNGGVNLLGDGAIGIHARGRAIVDVAANAVPTFSSGSNQIGFFAYGPNARINVGAGALLAVTTTGSTLARVEAGSRFNGTGLTLTASGERSVAVVASGASGTQLNTQDAHLNVTGTGATGIIVEGGAVGTIDAATDFQLIGTGSVAGIVDGQKHSLSGANSGTSSTSTTLTSAAALNASADQLTGYIARNRAQLLNTGAIDFTGKNTIGIRVETGATANNSGNINVTDGSTAILVDGTQGNATTLANNSGQINVAGGATAQRTRGVVAQGSKANANLQTGAQLNLLGVGSIGAEALNGGTVNVTSPATPTFGASEQIAFHAQGAGSRVNSDAAAIDASTERSIIYRLDDQADLTLSGTPSLQASGNNSRAIVVNGAQTSVNTGQANLLVSGSGATGLTVSGGANGTLAAETTVNLQGSSAIGGIADGFSSDLAGTVGSTPVATQLTLLGHLVGTGANATGLIARNAATLTNTGNVSLGGVASTGVLLQTGGELSNDGSVQIVNGTGVRIENGTSRLTGTGNITVDDGTAGVQVLSGARLLLIGNGQRIQAGGSAHGILLDSGSQGLAAVSSDITTTGNGNGIENKAENSGIQLQDVTINTVNGAGIRTATPFNPNSTVTLNVSSSGSGLAFRNADSSTTSSDLFLGSGYHVNANGGNAIGIQALTTGQVQTSAVVNVGATDGGAALVAGTASQTLNIGTLSSQSFNAPVVDLSNGNGTTLQNVGTISAASPNLLAIQGSAGSDQIRLTSGTVRGDIHSGNGSDTFVWTGGSLDGGLHMGSGIGNQALLQGVDLSTTYHLVAEADGNSTLTLNNIDWRGGSYATDDLTRGVNLGQGWNTINLVGTQFTLNDHLQLANSTVNIDPDSTLFAGNAVNPVIRGASLTSAQLNNAGTIDLTNGSGLPGNRLTVDGSYAGQNGTLKLTTQLNAGGALGNQLTDRLLIGGSASGTTTVDVNHTALSNGALTDLNHNSIIESTEGISLVQVAGTSDASAFSLRNGYVNAGPWRYSLYAFAPGRSDSSQREVSGDGNTFWDYRLANAFLCDGSPCPPPPTDPLEEVTPPAETRPMVVPQVPSYVSAPSGLAIYSYQVLDNLHRRLGEVRQTSDRGPGYEGEFFIRYISGDYRQKTDLSFREFGFDYDLNMDAVQFGMNLLNIENEHSTLRGGIAYTRGSSRIKPRAADGDSNTAFDVDSLSLFATWQDIKGWYVDAVLSGDRARGHTDTDTVDNMANLRGNLWTASIEAGYPWQFANGVTLEPQVQITRQQVQLDDTVDDDGNRVNFDSFGQNIVRVGARLTRTWKHDRGGATTPYARLNYIRGSSNNPKVTISDTHSAISQTFEGAAFGKTMEAGLGLTSQLTNDISLYGEATYQKELNDNGLRGWGSNVGLRWNF</sequence>
<dbReference type="Gene3D" id="2.40.128.130">
    <property type="entry name" value="Autotransporter beta-domain"/>
    <property type="match status" value="1"/>
</dbReference>
<comment type="caution">
    <text evidence="2">The sequence shown here is derived from an EMBL/GenBank/DDBJ whole genome shotgun (WGS) entry which is preliminary data.</text>
</comment>
<accession>A0AB33X006</accession>
<gene>
    <name evidence="2" type="ORF">PchlO6_6113</name>
</gene>
<dbReference type="SUPFAM" id="SSF103515">
    <property type="entry name" value="Autotransporter"/>
    <property type="match status" value="1"/>
</dbReference>
<dbReference type="InterPro" id="IPR006315">
    <property type="entry name" value="OM_autotransptr_brl_dom"/>
</dbReference>
<dbReference type="PROSITE" id="PS51208">
    <property type="entry name" value="AUTOTRANSPORTER"/>
    <property type="match status" value="1"/>
</dbReference>
<dbReference type="EMBL" id="AHOT01000001">
    <property type="protein sequence ID" value="EIM18796.1"/>
    <property type="molecule type" value="Genomic_DNA"/>
</dbReference>
<dbReference type="NCBIfam" id="TIGR01414">
    <property type="entry name" value="autotrans_barl"/>
    <property type="match status" value="1"/>
</dbReference>
<dbReference type="SMART" id="SM00869">
    <property type="entry name" value="Autotransporter"/>
    <property type="match status" value="1"/>
</dbReference>
<evidence type="ECO:0000313" key="2">
    <source>
        <dbReference type="EMBL" id="EIM18796.1"/>
    </source>
</evidence>
<evidence type="ECO:0000313" key="3">
    <source>
        <dbReference type="Proteomes" id="UP000003790"/>
    </source>
</evidence>
<dbReference type="InterPro" id="IPR012332">
    <property type="entry name" value="Autotransporter_pectin_lyase_C"/>
</dbReference>
<reference evidence="2 3" key="1">
    <citation type="journal article" date="2012" name="PLoS Genet.">
        <title>Comparative Genomics of Plant-Associated Pseudomonas spp.: Insights into Diversity and Inheritance of Traits Involved in Multitrophic Interactions.</title>
        <authorList>
            <person name="Loper J.E."/>
            <person name="Hassan K.A."/>
            <person name="Mavrodi D.V."/>
            <person name="Davis E.W.II."/>
            <person name="Lim C.K."/>
            <person name="Shaffer B.T."/>
            <person name="Elbourne L.D."/>
            <person name="Stockwell V.O."/>
            <person name="Hartney S.L."/>
            <person name="Breakwell K."/>
            <person name="Henkels M.D."/>
            <person name="Tetu S.G."/>
            <person name="Rangel L.I."/>
            <person name="Kidarsa T.A."/>
            <person name="Wilson N.L."/>
            <person name="van de Mortel J.E."/>
            <person name="Song C."/>
            <person name="Blumhagen R."/>
            <person name="Radune D."/>
            <person name="Hostetler J.B."/>
            <person name="Brinkac L.M."/>
            <person name="Durkin A.S."/>
            <person name="Kluepfel D.A."/>
            <person name="Wechter W.P."/>
            <person name="Anderson A.J."/>
            <person name="Kim Y.C."/>
            <person name="Pierson L.S.III."/>
            <person name="Pierson E.A."/>
            <person name="Lindow S.E."/>
            <person name="Kobayashi D.Y."/>
            <person name="Raaijmakers J.M."/>
            <person name="Weller D.M."/>
            <person name="Thomashow L.S."/>
            <person name="Allen A.E."/>
            <person name="Paulsen I.T."/>
        </authorList>
    </citation>
    <scope>NUCLEOTIDE SEQUENCE [LARGE SCALE GENOMIC DNA]</scope>
    <source>
        <strain evidence="2 3">O6</strain>
    </source>
</reference>
<feature type="domain" description="Autotransporter" evidence="1">
    <location>
        <begin position="1772"/>
        <end position="2054"/>
    </location>
</feature>
<dbReference type="GO" id="GO:0019867">
    <property type="term" value="C:outer membrane"/>
    <property type="evidence" value="ECO:0007669"/>
    <property type="project" value="InterPro"/>
</dbReference>
<dbReference type="Gene3D" id="2.160.20.20">
    <property type="match status" value="1"/>
</dbReference>
<proteinExistence type="predicted"/>
<dbReference type="CDD" id="cd01344">
    <property type="entry name" value="PL2_Passenger_AT"/>
    <property type="match status" value="1"/>
</dbReference>
<protein>
    <submittedName>
        <fullName evidence="2">Outer membrane autotransporter barrel domain protein</fullName>
    </submittedName>
</protein>
<organism evidence="2 3">
    <name type="scientific">Pseudomonas chlororaphis O6</name>
    <dbReference type="NCBI Taxonomy" id="1037915"/>
    <lineage>
        <taxon>Bacteria</taxon>
        <taxon>Pseudomonadati</taxon>
        <taxon>Pseudomonadota</taxon>
        <taxon>Gammaproteobacteria</taxon>
        <taxon>Pseudomonadales</taxon>
        <taxon>Pseudomonadaceae</taxon>
        <taxon>Pseudomonas</taxon>
    </lineage>
</organism>